<evidence type="ECO:0000256" key="3">
    <source>
        <dbReference type="ARBA" id="ARBA00022980"/>
    </source>
</evidence>
<dbReference type="SMART" id="SM01403">
    <property type="entry name" value="Ribosomal_S10"/>
    <property type="match status" value="1"/>
</dbReference>
<dbReference type="InterPro" id="IPR036838">
    <property type="entry name" value="Ribosomal_uS10_dom_sf"/>
</dbReference>
<dbReference type="InterPro" id="IPR040055">
    <property type="entry name" value="Ribosomal_uS10m"/>
</dbReference>
<dbReference type="PANTHER" id="PTHR13334:SF4">
    <property type="entry name" value="SMALL RIBOSOMAL SUBUNIT PROTEIN US10M"/>
    <property type="match status" value="1"/>
</dbReference>
<dbReference type="InterPro" id="IPR027486">
    <property type="entry name" value="Ribosomal_uS10_dom"/>
</dbReference>
<gene>
    <name evidence="9" type="primary">mRpS10</name>
    <name evidence="9" type="ORF">c0_g3_i4</name>
</gene>
<evidence type="ECO:0000256" key="6">
    <source>
        <dbReference type="ARBA" id="ARBA00035261"/>
    </source>
</evidence>
<accession>A0A0K8WMJ6</accession>
<evidence type="ECO:0000313" key="9">
    <source>
        <dbReference type="EMBL" id="JAI52312.1"/>
    </source>
</evidence>
<comment type="similarity">
    <text evidence="2">Belongs to the universal ribosomal protein uS10 family.</text>
</comment>
<evidence type="ECO:0000256" key="1">
    <source>
        <dbReference type="ARBA" id="ARBA00004173"/>
    </source>
</evidence>
<keyword evidence="3 9" id="KW-0689">Ribosomal protein</keyword>
<dbReference type="GeneID" id="108976459"/>
<organism evidence="9">
    <name type="scientific">Bactrocera latifrons</name>
    <name type="common">Malaysian fruit fly</name>
    <name type="synonym">Chaetodacus latifrons</name>
    <dbReference type="NCBI Taxonomy" id="174628"/>
    <lineage>
        <taxon>Eukaryota</taxon>
        <taxon>Metazoa</taxon>
        <taxon>Ecdysozoa</taxon>
        <taxon>Arthropoda</taxon>
        <taxon>Hexapoda</taxon>
        <taxon>Insecta</taxon>
        <taxon>Pterygota</taxon>
        <taxon>Neoptera</taxon>
        <taxon>Endopterygota</taxon>
        <taxon>Diptera</taxon>
        <taxon>Brachycera</taxon>
        <taxon>Muscomorpha</taxon>
        <taxon>Tephritoidea</taxon>
        <taxon>Tephritidae</taxon>
        <taxon>Bactrocera</taxon>
        <taxon>Bactrocera</taxon>
    </lineage>
</organism>
<dbReference type="OrthoDB" id="366214at2759"/>
<name>A0A0K8WMJ6_BACLA</name>
<comment type="subcellular location">
    <subcellularLocation>
        <location evidence="1">Mitochondrion</location>
    </subcellularLocation>
</comment>
<dbReference type="CTD" id="55173"/>
<dbReference type="Gene3D" id="3.30.70.600">
    <property type="entry name" value="Ribosomal protein S10 domain"/>
    <property type="match status" value="1"/>
</dbReference>
<dbReference type="PANTHER" id="PTHR13334">
    <property type="entry name" value="MITOCHONDRIAL 28S RIBOSOMAL PROTEIN S10"/>
    <property type="match status" value="1"/>
</dbReference>
<evidence type="ECO:0000256" key="7">
    <source>
        <dbReference type="ARBA" id="ARBA00035544"/>
    </source>
</evidence>
<dbReference type="Pfam" id="PF00338">
    <property type="entry name" value="Ribosomal_S10"/>
    <property type="match status" value="1"/>
</dbReference>
<evidence type="ECO:0000256" key="4">
    <source>
        <dbReference type="ARBA" id="ARBA00023128"/>
    </source>
</evidence>
<keyword evidence="5" id="KW-0687">Ribonucleoprotein</keyword>
<sequence>MISAVRSLLLERVSVGLSLPRITSVLYSTETAGSSGQPIQNITTPAINEVAVEKDKLYRKLEIELRGVDPAVLKSYAWFATTAANHLNIEVGKSWAERKAHHDRLTLLKSVHIYKKHRVQYEVRTYFRYMNFHKMTSSTLDTFLEYIERNLPEGVALNATKIELQEIPEHLRQPPSEV</sequence>
<dbReference type="EMBL" id="GDHF01000002">
    <property type="protein sequence ID" value="JAI52312.1"/>
    <property type="molecule type" value="Transcribed_RNA"/>
</dbReference>
<protein>
    <recommendedName>
        <fullName evidence="6">Small ribosomal subunit protein uS10m</fullName>
    </recommendedName>
    <alternativeName>
        <fullName evidence="7">28S ribosomal protein S10, mitochondrial</fullName>
    </alternativeName>
</protein>
<evidence type="ECO:0000259" key="8">
    <source>
        <dbReference type="SMART" id="SM01403"/>
    </source>
</evidence>
<dbReference type="GO" id="GO:0005763">
    <property type="term" value="C:mitochondrial small ribosomal subunit"/>
    <property type="evidence" value="ECO:0007669"/>
    <property type="project" value="InterPro"/>
</dbReference>
<dbReference type="SUPFAM" id="SSF54999">
    <property type="entry name" value="Ribosomal protein S10"/>
    <property type="match status" value="1"/>
</dbReference>
<keyword evidence="4" id="KW-0496">Mitochondrion</keyword>
<evidence type="ECO:0000256" key="5">
    <source>
        <dbReference type="ARBA" id="ARBA00023274"/>
    </source>
</evidence>
<evidence type="ECO:0000256" key="2">
    <source>
        <dbReference type="ARBA" id="ARBA00007102"/>
    </source>
</evidence>
<proteinExistence type="inferred from homology"/>
<reference evidence="9" key="1">
    <citation type="submission" date="2015-06" db="EMBL/GenBank/DDBJ databases">
        <authorList>
            <person name="Hoefler B.C."/>
            <person name="Straight P.D."/>
        </authorList>
    </citation>
    <scope>NUCLEOTIDE SEQUENCE</scope>
</reference>
<feature type="domain" description="Small ribosomal subunit protein uS10" evidence="8">
    <location>
        <begin position="62"/>
        <end position="160"/>
    </location>
</feature>
<dbReference type="AlphaFoldDB" id="A0A0K8WMJ6"/>